<sequence>MKWGPCPVNDQSEIRMVINWQGNRRGHLRTTNNCN</sequence>
<accession>A0A0E9UI00</accession>
<proteinExistence type="predicted"/>
<name>A0A0E9UI00_ANGAN</name>
<dbReference type="AlphaFoldDB" id="A0A0E9UI00"/>
<organism evidence="1">
    <name type="scientific">Anguilla anguilla</name>
    <name type="common">European freshwater eel</name>
    <name type="synonym">Muraena anguilla</name>
    <dbReference type="NCBI Taxonomy" id="7936"/>
    <lineage>
        <taxon>Eukaryota</taxon>
        <taxon>Metazoa</taxon>
        <taxon>Chordata</taxon>
        <taxon>Craniata</taxon>
        <taxon>Vertebrata</taxon>
        <taxon>Euteleostomi</taxon>
        <taxon>Actinopterygii</taxon>
        <taxon>Neopterygii</taxon>
        <taxon>Teleostei</taxon>
        <taxon>Anguilliformes</taxon>
        <taxon>Anguillidae</taxon>
        <taxon>Anguilla</taxon>
    </lineage>
</organism>
<protein>
    <submittedName>
        <fullName evidence="1">Uncharacterized protein</fullName>
    </submittedName>
</protein>
<reference evidence="1" key="1">
    <citation type="submission" date="2014-11" db="EMBL/GenBank/DDBJ databases">
        <authorList>
            <person name="Amaro Gonzalez C."/>
        </authorList>
    </citation>
    <scope>NUCLEOTIDE SEQUENCE</scope>
</reference>
<reference evidence="1" key="2">
    <citation type="journal article" date="2015" name="Fish Shellfish Immunol.">
        <title>Early steps in the European eel (Anguilla anguilla)-Vibrio vulnificus interaction in the gills: Role of the RtxA13 toxin.</title>
        <authorList>
            <person name="Callol A."/>
            <person name="Pajuelo D."/>
            <person name="Ebbesson L."/>
            <person name="Teles M."/>
            <person name="MacKenzie S."/>
            <person name="Amaro C."/>
        </authorList>
    </citation>
    <scope>NUCLEOTIDE SEQUENCE</scope>
</reference>
<evidence type="ECO:0000313" key="1">
    <source>
        <dbReference type="EMBL" id="JAH65489.1"/>
    </source>
</evidence>
<dbReference type="EMBL" id="GBXM01043088">
    <property type="protein sequence ID" value="JAH65489.1"/>
    <property type="molecule type" value="Transcribed_RNA"/>
</dbReference>